<dbReference type="Pfam" id="PF00646">
    <property type="entry name" value="F-box"/>
    <property type="match status" value="1"/>
</dbReference>
<dbReference type="PANTHER" id="PTHR21503">
    <property type="entry name" value="F-BOX-CONTAINING HYPOTHETICAL PROTEIN C.ELEGANS"/>
    <property type="match status" value="1"/>
</dbReference>
<dbReference type="PANTHER" id="PTHR21503:SF8">
    <property type="entry name" value="F-BOX ASSOCIATED DOMAIN-CONTAINING PROTEIN-RELATED"/>
    <property type="match status" value="1"/>
</dbReference>
<gene>
    <name evidence="2" type="primary">Cnig_chr_I.g3302</name>
    <name evidence="2" type="ORF">B9Z55_003302</name>
</gene>
<dbReference type="Proteomes" id="UP000230233">
    <property type="component" value="Chromosome I"/>
</dbReference>
<evidence type="ECO:0000259" key="1">
    <source>
        <dbReference type="Pfam" id="PF00646"/>
    </source>
</evidence>
<proteinExistence type="predicted"/>
<keyword evidence="3" id="KW-1185">Reference proteome</keyword>
<name>A0A2G5VPM3_9PELO</name>
<accession>A0A2G5VPM3</accession>
<feature type="domain" description="F-box" evidence="1">
    <location>
        <begin position="352"/>
        <end position="391"/>
    </location>
</feature>
<dbReference type="AlphaFoldDB" id="A0A2G5VPM3"/>
<protein>
    <recommendedName>
        <fullName evidence="1">F-box domain-containing protein</fullName>
    </recommendedName>
</protein>
<reference evidence="3" key="1">
    <citation type="submission" date="2017-10" db="EMBL/GenBank/DDBJ databases">
        <title>Rapid genome shrinkage in a self-fertile nematode reveals novel sperm competition proteins.</title>
        <authorList>
            <person name="Yin D."/>
            <person name="Schwarz E.M."/>
            <person name="Thomas C.G."/>
            <person name="Felde R.L."/>
            <person name="Korf I.F."/>
            <person name="Cutter A.D."/>
            <person name="Schartner C.M."/>
            <person name="Ralston E.J."/>
            <person name="Meyer B.J."/>
            <person name="Haag E.S."/>
        </authorList>
    </citation>
    <scope>NUCLEOTIDE SEQUENCE [LARGE SCALE GENOMIC DNA]</scope>
    <source>
        <strain evidence="3">JU1422</strain>
    </source>
</reference>
<sequence>MKLYRMPFLVQKMIIEELGLDERLFLSTTSKRTCRLLGMFKINVKAISIKVTRSYVEVEVGDRPFLQWTFTIPFEQCEPGSSLLKVDGSSFTYYHPSSFDWKYEGVELKRKKNAGIVLGKLLRHLTSFLNIERYLECDCDRLSPGLIPQLDFNHVYDSIEIRHKRVINMTPEDLKFVLENVRTKVLRLNVKVTSIRGYKYQKNPDKEASIDRLEIENYGWVDFSELPAAKDIRIEKKIQLDHMNTILGSWIAGKNRYMEIGDFYLGEFAHLNREIIFKDIETYATQLTNAEIDSWFRNSRYLPNRRYLYNQIVVDIMRTDDGLRATVIEVTHRPDPQSNRRMFVMVWTIMKLHRMPYLVQKMIVEELGFNERLFLSVTSRRTCSLLGMFKVNLDSISITVDTDDIRITVWKTYFDEWTFKMPFNQRHWRGSSTWRIDGSVVQVGKGQYSAMYCRLNDERLATTENAMTVFVKLLRHLKSFLNVRECRHCFLRIIPVGFIPQLDCDLVYDLLNISNLKTEPVAPEYLEFILENVQTKVLRLDVKVPSVRGYKYRRNPEKERVVDRLQIQNYSWVDFSELPVARAISIQSKIRLYDMNTILKSWIAGRNRDMEIGDFELGRYSPRNRKIIFNDVETHVTESTEANMDSWFTAYRDLPDRSFLHNVTAVDILRETDGTRATVVEATNRPEHQSKRRMFVLVWSEANLRPIGQDDN</sequence>
<dbReference type="EMBL" id="PDUG01000001">
    <property type="protein sequence ID" value="PIC53723.1"/>
    <property type="molecule type" value="Genomic_DNA"/>
</dbReference>
<dbReference type="InterPro" id="IPR001810">
    <property type="entry name" value="F-box_dom"/>
</dbReference>
<evidence type="ECO:0000313" key="2">
    <source>
        <dbReference type="EMBL" id="PIC53723.1"/>
    </source>
</evidence>
<evidence type="ECO:0000313" key="3">
    <source>
        <dbReference type="Proteomes" id="UP000230233"/>
    </source>
</evidence>
<organism evidence="2 3">
    <name type="scientific">Caenorhabditis nigoni</name>
    <dbReference type="NCBI Taxonomy" id="1611254"/>
    <lineage>
        <taxon>Eukaryota</taxon>
        <taxon>Metazoa</taxon>
        <taxon>Ecdysozoa</taxon>
        <taxon>Nematoda</taxon>
        <taxon>Chromadorea</taxon>
        <taxon>Rhabditida</taxon>
        <taxon>Rhabditina</taxon>
        <taxon>Rhabditomorpha</taxon>
        <taxon>Rhabditoidea</taxon>
        <taxon>Rhabditidae</taxon>
        <taxon>Peloderinae</taxon>
        <taxon>Caenorhabditis</taxon>
    </lineage>
</organism>
<comment type="caution">
    <text evidence="2">The sequence shown here is derived from an EMBL/GenBank/DDBJ whole genome shotgun (WGS) entry which is preliminary data.</text>
</comment>